<name>A0ABU8UMZ1_9ACTN</name>
<comment type="caution">
    <text evidence="2">The sequence shown here is derived from an EMBL/GenBank/DDBJ whole genome shotgun (WGS) entry which is preliminary data.</text>
</comment>
<feature type="region of interest" description="Disordered" evidence="1">
    <location>
        <begin position="168"/>
        <end position="194"/>
    </location>
</feature>
<protein>
    <recommendedName>
        <fullName evidence="4">Carboxypeptidase regulatory-like domain-containing protein</fullName>
    </recommendedName>
</protein>
<organism evidence="2 3">
    <name type="scientific">Streptomyces machairae</name>
    <dbReference type="NCBI Taxonomy" id="3134109"/>
    <lineage>
        <taxon>Bacteria</taxon>
        <taxon>Bacillati</taxon>
        <taxon>Actinomycetota</taxon>
        <taxon>Actinomycetes</taxon>
        <taxon>Kitasatosporales</taxon>
        <taxon>Streptomycetaceae</taxon>
        <taxon>Streptomyces</taxon>
    </lineage>
</organism>
<sequence length="194" mass="19423">MTLGGSAGTYTFVGTPGPVAGESASAAWKGRTFPFVLSVPADAEPGTRLPDCALVLKDAEGTVQEKGTCAVTVGLPAPTLSRPQSGVPLGAMPRMSGTAYPGAQVTVRDALEEEICATTAAPDGAWSCVPSVALQPGAGRVQATATFNGVSAASEQIHVLVTEVAGAQPDTVTDSEGGRLTPKAAHDHAGRAGR</sequence>
<accession>A0ABU8UMZ1</accession>
<dbReference type="Gene3D" id="2.60.40.10">
    <property type="entry name" value="Immunoglobulins"/>
    <property type="match status" value="1"/>
</dbReference>
<dbReference type="EMBL" id="JBBKAK010000001">
    <property type="protein sequence ID" value="MEJ8670289.1"/>
    <property type="molecule type" value="Genomic_DNA"/>
</dbReference>
<evidence type="ECO:0008006" key="4">
    <source>
        <dbReference type="Google" id="ProtNLM"/>
    </source>
</evidence>
<dbReference type="InterPro" id="IPR013783">
    <property type="entry name" value="Ig-like_fold"/>
</dbReference>
<evidence type="ECO:0000256" key="1">
    <source>
        <dbReference type="SAM" id="MobiDB-lite"/>
    </source>
</evidence>
<feature type="compositionally biased region" description="Basic and acidic residues" evidence="1">
    <location>
        <begin position="184"/>
        <end position="194"/>
    </location>
</feature>
<evidence type="ECO:0000313" key="3">
    <source>
        <dbReference type="Proteomes" id="UP001376459"/>
    </source>
</evidence>
<gene>
    <name evidence="2" type="ORF">WKI71_23300</name>
</gene>
<keyword evidence="3" id="KW-1185">Reference proteome</keyword>
<reference evidence="2 3" key="1">
    <citation type="submission" date="2024-03" db="EMBL/GenBank/DDBJ databases">
        <title>Novel Streptomyces species of biotechnological and ecological value are a feature of Machair soil.</title>
        <authorList>
            <person name="Prole J.R."/>
            <person name="Goodfellow M."/>
            <person name="Allenby N."/>
            <person name="Ward A.C."/>
        </authorList>
    </citation>
    <scope>NUCLEOTIDE SEQUENCE [LARGE SCALE GENOMIC DNA]</scope>
    <source>
        <strain evidence="2 3">MS1.AVA.1</strain>
    </source>
</reference>
<dbReference type="Proteomes" id="UP001376459">
    <property type="component" value="Unassembled WGS sequence"/>
</dbReference>
<proteinExistence type="predicted"/>
<evidence type="ECO:0000313" key="2">
    <source>
        <dbReference type="EMBL" id="MEJ8670289.1"/>
    </source>
</evidence>